<feature type="domain" description="Kinetochore protein NDC80 loop region" evidence="14">
    <location>
        <begin position="390"/>
        <end position="601"/>
    </location>
</feature>
<keyword evidence="3 10" id="KW-0132">Cell division</keyword>
<evidence type="ECO:0000256" key="6">
    <source>
        <dbReference type="ARBA" id="ARBA00023054"/>
    </source>
</evidence>
<evidence type="ECO:0000313" key="15">
    <source>
        <dbReference type="EMBL" id="AYO45010.1"/>
    </source>
</evidence>
<dbReference type="Pfam" id="PF03801">
    <property type="entry name" value="Ndc80_HEC"/>
    <property type="match status" value="1"/>
</dbReference>
<keyword evidence="8 10" id="KW-0131">Cell cycle</keyword>
<dbReference type="Gene3D" id="6.10.250.1950">
    <property type="match status" value="1"/>
</dbReference>
<comment type="subcellular location">
    <subcellularLocation>
        <location evidence="10">Chromosome</location>
        <location evidence="10">Centromere</location>
        <location evidence="10">Kinetochore</location>
    </subcellularLocation>
    <subcellularLocation>
        <location evidence="10">Nucleus</location>
    </subcellularLocation>
</comment>
<keyword evidence="5 10" id="KW-0995">Kinetochore</keyword>
<evidence type="ECO:0000313" key="16">
    <source>
        <dbReference type="Proteomes" id="UP000269793"/>
    </source>
</evidence>
<comment type="function">
    <text evidence="10">Acts as a component of the essential kinetochore-associated NDC80 complex, which is required for chromosome segregation and spindle checkpoint activity.</text>
</comment>
<feature type="coiled-coil region" evidence="11">
    <location>
        <begin position="368"/>
        <end position="402"/>
    </location>
</feature>
<accession>A0A3G2SAS6</accession>
<evidence type="ECO:0000259" key="14">
    <source>
        <dbReference type="Pfam" id="PF24487"/>
    </source>
</evidence>
<comment type="subunit">
    <text evidence="10">Component of the NDC80 complex.</text>
</comment>
<evidence type="ECO:0000259" key="13">
    <source>
        <dbReference type="Pfam" id="PF03801"/>
    </source>
</evidence>
<keyword evidence="6 11" id="KW-0175">Coiled coil</keyword>
<dbReference type="Gene3D" id="1.10.418.30">
    <property type="entry name" value="Ncd80 complex, Ncd80 subunit"/>
    <property type="match status" value="1"/>
</dbReference>
<dbReference type="InterPro" id="IPR055260">
    <property type="entry name" value="Ndc80_CH"/>
</dbReference>
<evidence type="ECO:0000256" key="4">
    <source>
        <dbReference type="ARBA" id="ARBA00022776"/>
    </source>
</evidence>
<dbReference type="OrthoDB" id="7459479at2759"/>
<evidence type="ECO:0000256" key="10">
    <source>
        <dbReference type="RuleBase" id="RU368072"/>
    </source>
</evidence>
<evidence type="ECO:0000256" key="9">
    <source>
        <dbReference type="ARBA" id="ARBA00023328"/>
    </source>
</evidence>
<evidence type="ECO:0000256" key="1">
    <source>
        <dbReference type="ARBA" id="ARBA00007050"/>
    </source>
</evidence>
<evidence type="ECO:0000256" key="3">
    <source>
        <dbReference type="ARBA" id="ARBA00022618"/>
    </source>
</evidence>
<feature type="domain" description="Kinetochore protein Ndc80 CH" evidence="13">
    <location>
        <begin position="89"/>
        <end position="206"/>
    </location>
</feature>
<feature type="coiled-coil region" evidence="11">
    <location>
        <begin position="475"/>
        <end position="516"/>
    </location>
</feature>
<sequence>MSQRRMTLASIDTNKGAVPPRTSKGSMPPPPAGSVRGSRPSLALRRSSVALGGGDVRSRMSLAPGQRRSVGMGRVSLAPGAVPPLSMPVLKDSRLRSKNARSAMEANLTQFLEETGFTMAGWSSKFVHEPTQSAFVHMFKHIYQVCVDPDYQMGADGKKFEEEVMLLMKEIRYPFVDDLTKTKLTAAGSQQNWPACLALLDWIVHLGVAVGPSRSGPMGRDDENELHALFFPYLWKCYEKFWENYDTYPDELADLARSFEHKNEALAASVQALEAEKDEMEAELRALTDKPSPLEREEHENQVLQGDLAKFVKYHHEVLVPKLDKSRRTIQRLHAAWDEYSSELRDKQQERERRQKLVDTQDVSSEEFERLVSEREWLARQLEELRVQNREAMEQCWSLEMALSKRQADVEKRLQVFHTGQQRIHLLPLSLPNGVELSELELVPAHPTTMLAPGVTMEAVRAKIETMRAAEVDSFRRLSDERVALQEAVDELLERLERTRRSTRSLEMRHESLREQIDEMGRISSAEEDESGAEYMRQEHLVNSMEHASSMALQQADTRVKALQLQLQEALESTADERAAMHEEICRALHTLLDLKVRVGKGLDAVTSAVHGVMRA</sequence>
<keyword evidence="2 10" id="KW-0158">Chromosome</keyword>
<dbReference type="InterPro" id="IPR005550">
    <property type="entry name" value="Kinetochore_Ndc80"/>
</dbReference>
<feature type="region of interest" description="Disordered" evidence="12">
    <location>
        <begin position="53"/>
        <end position="76"/>
    </location>
</feature>
<keyword evidence="9 10" id="KW-0137">Centromere</keyword>
<dbReference type="InterPro" id="IPR057091">
    <property type="entry name" value="NDC80_loop"/>
</dbReference>
<evidence type="ECO:0000256" key="2">
    <source>
        <dbReference type="ARBA" id="ARBA00022454"/>
    </source>
</evidence>
<name>A0A3G2SAS6_MALR7</name>
<keyword evidence="7 10" id="KW-0539">Nucleus</keyword>
<dbReference type="InterPro" id="IPR038273">
    <property type="entry name" value="Ndc80_sf"/>
</dbReference>
<dbReference type="GO" id="GO:0031262">
    <property type="term" value="C:Ndc80 complex"/>
    <property type="evidence" value="ECO:0007669"/>
    <property type="project" value="UniProtKB-UniRule"/>
</dbReference>
<reference evidence="15 16" key="1">
    <citation type="submission" date="2018-10" db="EMBL/GenBank/DDBJ databases">
        <title>Complete genome sequence of Malassezia restricta CBS 7877.</title>
        <authorList>
            <person name="Morand S.C."/>
            <person name="Bertignac M."/>
            <person name="Iltis A."/>
            <person name="Kolder I."/>
            <person name="Pirovano W."/>
            <person name="Jourdain R."/>
            <person name="Clavaud C."/>
        </authorList>
    </citation>
    <scope>NUCLEOTIDE SEQUENCE [LARGE SCALE GENOMIC DNA]</scope>
    <source>
        <strain evidence="15 16">CBS 7877</strain>
    </source>
</reference>
<feature type="compositionally biased region" description="Polar residues" evidence="12">
    <location>
        <begin position="1"/>
        <end position="13"/>
    </location>
</feature>
<dbReference type="GO" id="GO:0005634">
    <property type="term" value="C:nucleus"/>
    <property type="evidence" value="ECO:0007669"/>
    <property type="project" value="UniProtKB-SubCell"/>
</dbReference>
<dbReference type="AlphaFoldDB" id="A0A3G2SAS6"/>
<evidence type="ECO:0000256" key="8">
    <source>
        <dbReference type="ARBA" id="ARBA00023306"/>
    </source>
</evidence>
<dbReference type="EMBL" id="CP033156">
    <property type="protein sequence ID" value="AYO45010.1"/>
    <property type="molecule type" value="Genomic_DNA"/>
</dbReference>
<protein>
    <recommendedName>
        <fullName evidence="10">Kinetochore protein NDC80</fullName>
    </recommendedName>
</protein>
<gene>
    <name evidence="15" type="primary">ndc80</name>
    <name evidence="15" type="ORF">DNF11_4060</name>
</gene>
<proteinExistence type="inferred from homology"/>
<keyword evidence="16" id="KW-1185">Reference proteome</keyword>
<evidence type="ECO:0000256" key="11">
    <source>
        <dbReference type="SAM" id="Coils"/>
    </source>
</evidence>
<evidence type="ECO:0000256" key="5">
    <source>
        <dbReference type="ARBA" id="ARBA00022838"/>
    </source>
</evidence>
<feature type="coiled-coil region" evidence="11">
    <location>
        <begin position="256"/>
        <end position="290"/>
    </location>
</feature>
<dbReference type="Proteomes" id="UP000269793">
    <property type="component" value="Chromosome IX"/>
</dbReference>
<dbReference type="STRING" id="425264.A0A3G2SAS6"/>
<dbReference type="GO" id="GO:0051315">
    <property type="term" value="P:attachment of mitotic spindle microtubules to kinetochore"/>
    <property type="evidence" value="ECO:0007669"/>
    <property type="project" value="UniProtKB-UniRule"/>
</dbReference>
<evidence type="ECO:0000256" key="7">
    <source>
        <dbReference type="ARBA" id="ARBA00023242"/>
    </source>
</evidence>
<dbReference type="PANTHER" id="PTHR10643:SF2">
    <property type="entry name" value="KINETOCHORE PROTEIN NDC80 HOMOLOG"/>
    <property type="match status" value="1"/>
</dbReference>
<dbReference type="Pfam" id="PF24487">
    <property type="entry name" value="NDC80_loop"/>
    <property type="match status" value="1"/>
</dbReference>
<dbReference type="PANTHER" id="PTHR10643">
    <property type="entry name" value="KINETOCHORE PROTEIN NDC80"/>
    <property type="match status" value="1"/>
</dbReference>
<comment type="similarity">
    <text evidence="1 10">Belongs to the NDC80/HEC1 family.</text>
</comment>
<organism evidence="15 16">
    <name type="scientific">Malassezia restricta (strain ATCC 96810 / NBRC 103918 / CBS 7877)</name>
    <name type="common">Seborrheic dermatitis infection agent</name>
    <dbReference type="NCBI Taxonomy" id="425264"/>
    <lineage>
        <taxon>Eukaryota</taxon>
        <taxon>Fungi</taxon>
        <taxon>Dikarya</taxon>
        <taxon>Basidiomycota</taxon>
        <taxon>Ustilaginomycotina</taxon>
        <taxon>Malasseziomycetes</taxon>
        <taxon>Malasseziales</taxon>
        <taxon>Malasseziaceae</taxon>
        <taxon>Malassezia</taxon>
    </lineage>
</organism>
<keyword evidence="4 10" id="KW-0498">Mitosis</keyword>
<feature type="region of interest" description="Disordered" evidence="12">
    <location>
        <begin position="1"/>
        <end position="41"/>
    </location>
</feature>
<dbReference type="GO" id="GO:0051301">
    <property type="term" value="P:cell division"/>
    <property type="evidence" value="ECO:0007669"/>
    <property type="project" value="UniProtKB-UniRule"/>
</dbReference>
<dbReference type="VEuPathDB" id="FungiDB:DNF11_4060"/>
<evidence type="ECO:0000256" key="12">
    <source>
        <dbReference type="SAM" id="MobiDB-lite"/>
    </source>
</evidence>